<name>A0A814SJ98_9BILA</name>
<dbReference type="Pfam" id="PF04500">
    <property type="entry name" value="FLYWCH"/>
    <property type="match status" value="1"/>
</dbReference>
<evidence type="ECO:0000313" key="5">
    <source>
        <dbReference type="EMBL" id="CAF1148198.1"/>
    </source>
</evidence>
<keyword evidence="6" id="KW-1185">Reference proteome</keyword>
<keyword evidence="3" id="KW-0862">Zinc</keyword>
<evidence type="ECO:0000256" key="2">
    <source>
        <dbReference type="ARBA" id="ARBA00022771"/>
    </source>
</evidence>
<sequence>MPALAKFRPIKNNLSVRGVVNSHDILVYQNHQYWFKETNKKSNTSRYVCCHKVKSKCSAIITIRNGDNSIKRYNENHSCNSLMNDARRNFIAQNVPERAIAAYFPDFNKISRTLNKIRSSNKPSIPEEFSSFELSGEYTKTSTQNEFLRYDDRSKTKRIMIFVDDGALKMLSEATDWYMDGTFKCSSKQFVQMYTIHAYIGKTTYPCVYIFAQKKTRENIP</sequence>
<feature type="domain" description="FLYWCH-type" evidence="4">
    <location>
        <begin position="23"/>
        <end position="77"/>
    </location>
</feature>
<evidence type="ECO:0000256" key="3">
    <source>
        <dbReference type="ARBA" id="ARBA00022833"/>
    </source>
</evidence>
<dbReference type="GO" id="GO:0008270">
    <property type="term" value="F:zinc ion binding"/>
    <property type="evidence" value="ECO:0007669"/>
    <property type="project" value="UniProtKB-KW"/>
</dbReference>
<evidence type="ECO:0000313" key="6">
    <source>
        <dbReference type="Proteomes" id="UP000663879"/>
    </source>
</evidence>
<keyword evidence="2" id="KW-0863">Zinc-finger</keyword>
<organism evidence="5 6">
    <name type="scientific">Brachionus calyciflorus</name>
    <dbReference type="NCBI Taxonomy" id="104777"/>
    <lineage>
        <taxon>Eukaryota</taxon>
        <taxon>Metazoa</taxon>
        <taxon>Spiralia</taxon>
        <taxon>Gnathifera</taxon>
        <taxon>Rotifera</taxon>
        <taxon>Eurotatoria</taxon>
        <taxon>Monogononta</taxon>
        <taxon>Pseudotrocha</taxon>
        <taxon>Ploima</taxon>
        <taxon>Brachionidae</taxon>
        <taxon>Brachionus</taxon>
    </lineage>
</organism>
<accession>A0A814SJ98</accession>
<reference evidence="5" key="1">
    <citation type="submission" date="2021-02" db="EMBL/GenBank/DDBJ databases">
        <authorList>
            <person name="Nowell W R."/>
        </authorList>
    </citation>
    <scope>NUCLEOTIDE SEQUENCE</scope>
    <source>
        <strain evidence="5">Ploen Becks lab</strain>
    </source>
</reference>
<proteinExistence type="predicted"/>
<keyword evidence="1" id="KW-0479">Metal-binding</keyword>
<comment type="caution">
    <text evidence="5">The sequence shown here is derived from an EMBL/GenBank/DDBJ whole genome shotgun (WGS) entry which is preliminary data.</text>
</comment>
<protein>
    <recommendedName>
        <fullName evidence="4">FLYWCH-type domain-containing protein</fullName>
    </recommendedName>
</protein>
<evidence type="ECO:0000259" key="4">
    <source>
        <dbReference type="Pfam" id="PF04500"/>
    </source>
</evidence>
<evidence type="ECO:0000256" key="1">
    <source>
        <dbReference type="ARBA" id="ARBA00022723"/>
    </source>
</evidence>
<gene>
    <name evidence="5" type="ORF">OXX778_LOCUS23181</name>
</gene>
<dbReference type="OrthoDB" id="6600901at2759"/>
<dbReference type="Proteomes" id="UP000663879">
    <property type="component" value="Unassembled WGS sequence"/>
</dbReference>
<dbReference type="Gene3D" id="2.20.25.240">
    <property type="match status" value="1"/>
</dbReference>
<dbReference type="EMBL" id="CAJNOC010011464">
    <property type="protein sequence ID" value="CAF1148198.1"/>
    <property type="molecule type" value="Genomic_DNA"/>
</dbReference>
<dbReference type="AlphaFoldDB" id="A0A814SJ98"/>
<dbReference type="InterPro" id="IPR007588">
    <property type="entry name" value="Znf_FLYWCH"/>
</dbReference>